<dbReference type="RefSeq" id="WP_203195619.1">
    <property type="nucleotide sequence ID" value="NZ_CP063362.1"/>
</dbReference>
<dbReference type="AlphaFoldDB" id="A0A974PSZ4"/>
<accession>A0A974PSZ4</accession>
<dbReference type="Proteomes" id="UP000596427">
    <property type="component" value="Chromosome"/>
</dbReference>
<name>A0A974PSZ4_9HYPH</name>
<sequence length="234" mass="26598">MTNGELDAGAKTPELPINYLRESQIQNENMATVALLSRLLRNNAKKHRDPDDFAISSLRDRGGILSAINSPTLRDLLAQGSIRAGPAIHVEVLFDVTAIHGGYLEHFRVVPWVPPTQSALAFMVLDIQGDRDKIIAEQHDPPLRHYHYCKWDGKRSDLVMCFDLANRAYKDPLFWEKHGAGTYFPARPNAWRTKKRRSVYEAAEKDLRKWGRANVRHPSKEALPVWPDRAILSS</sequence>
<reference evidence="1 2" key="1">
    <citation type="submission" date="2020-10" db="EMBL/GenBank/DDBJ databases">
        <title>Degradation of 1,4-Dioxane by Xanthobacter sp. YN2, via a Novel Group-2 Soluble Di-Iron Monooxygenase.</title>
        <authorList>
            <person name="Ma F."/>
            <person name="Wang Y."/>
            <person name="Yang J."/>
            <person name="Guo H."/>
            <person name="Su D."/>
            <person name="Yu L."/>
        </authorList>
    </citation>
    <scope>NUCLEOTIDE SEQUENCE [LARGE SCALE GENOMIC DNA]</scope>
    <source>
        <strain evidence="1 2">YN2</strain>
    </source>
</reference>
<proteinExistence type="predicted"/>
<evidence type="ECO:0000313" key="1">
    <source>
        <dbReference type="EMBL" id="QRG08703.1"/>
    </source>
</evidence>
<protein>
    <submittedName>
        <fullName evidence="1">Uncharacterized protein</fullName>
    </submittedName>
</protein>
<gene>
    <name evidence="1" type="ORF">EZH22_10700</name>
</gene>
<organism evidence="1 2">
    <name type="scientific">Xanthobacter dioxanivorans</name>
    <dbReference type="NCBI Taxonomy" id="2528964"/>
    <lineage>
        <taxon>Bacteria</taxon>
        <taxon>Pseudomonadati</taxon>
        <taxon>Pseudomonadota</taxon>
        <taxon>Alphaproteobacteria</taxon>
        <taxon>Hyphomicrobiales</taxon>
        <taxon>Xanthobacteraceae</taxon>
        <taxon>Xanthobacter</taxon>
    </lineage>
</organism>
<keyword evidence="2" id="KW-1185">Reference proteome</keyword>
<evidence type="ECO:0000313" key="2">
    <source>
        <dbReference type="Proteomes" id="UP000596427"/>
    </source>
</evidence>
<dbReference type="KEGG" id="xdi:EZH22_10700"/>
<dbReference type="EMBL" id="CP063362">
    <property type="protein sequence ID" value="QRG08703.1"/>
    <property type="molecule type" value="Genomic_DNA"/>
</dbReference>